<dbReference type="RefSeq" id="WP_219291456.1">
    <property type="nucleotide sequence ID" value="NZ_RPHB01000007.1"/>
</dbReference>
<keyword evidence="1" id="KW-0378">Hydrolase</keyword>
<keyword evidence="2" id="KW-1185">Reference proteome</keyword>
<dbReference type="AlphaFoldDB" id="A0A951IXM6"/>
<accession>A0A951IXM6</accession>
<name>A0A951IXM6_9BACT</name>
<organism evidence="1 2">
    <name type="scientific">Arthrospiribacter ruber</name>
    <dbReference type="NCBI Taxonomy" id="2487934"/>
    <lineage>
        <taxon>Bacteria</taxon>
        <taxon>Pseudomonadati</taxon>
        <taxon>Bacteroidota</taxon>
        <taxon>Cytophagia</taxon>
        <taxon>Cytophagales</taxon>
        <taxon>Cyclobacteriaceae</taxon>
        <taxon>Arthrospiribacter</taxon>
    </lineage>
</organism>
<comment type="caution">
    <text evidence="1">The sequence shown here is derived from an EMBL/GenBank/DDBJ whole genome shotgun (WGS) entry which is preliminary data.</text>
</comment>
<sequence length="129" mass="15284">MKKKFNNSSWTNTDSSFYQKKEWRSLRKKYIDENPLDELKLQFGIIEAGVIVDHIIPRRLAEELEFEEDNLQTLSFLSHQQKTAQGQKIDNIEDYIHHMKKGKLQNICTEEKKEKLFKLLIEKGLTTIS</sequence>
<proteinExistence type="predicted"/>
<protein>
    <submittedName>
        <fullName evidence="1">HNH endonuclease</fullName>
    </submittedName>
</protein>
<gene>
    <name evidence="1" type="ORF">EGN73_14815</name>
</gene>
<keyword evidence="1" id="KW-0255">Endonuclease</keyword>
<reference evidence="1 2" key="1">
    <citation type="journal article" date="2020" name="Syst. Appl. Microbiol.">
        <title>Arthrospiribacter ruber gen. nov., sp. nov., a novel bacterium isolated from Arthrospira cultures.</title>
        <authorList>
            <person name="Waleron M."/>
            <person name="Misztak A."/>
            <person name="Waleron M.M."/>
            <person name="Furmaniak M."/>
            <person name="Mrozik A."/>
            <person name="Waleron K."/>
        </authorList>
    </citation>
    <scope>NUCLEOTIDE SEQUENCE [LARGE SCALE GENOMIC DNA]</scope>
    <source>
        <strain evidence="1 2">DPMB0001</strain>
    </source>
</reference>
<keyword evidence="1" id="KW-0540">Nuclease</keyword>
<evidence type="ECO:0000313" key="1">
    <source>
        <dbReference type="EMBL" id="MBW3469070.1"/>
    </source>
</evidence>
<dbReference type="GO" id="GO:0004519">
    <property type="term" value="F:endonuclease activity"/>
    <property type="evidence" value="ECO:0007669"/>
    <property type="project" value="UniProtKB-KW"/>
</dbReference>
<dbReference type="EMBL" id="RPHB01000007">
    <property type="protein sequence ID" value="MBW3469070.1"/>
    <property type="molecule type" value="Genomic_DNA"/>
</dbReference>
<evidence type="ECO:0000313" key="2">
    <source>
        <dbReference type="Proteomes" id="UP000727490"/>
    </source>
</evidence>
<dbReference type="Proteomes" id="UP000727490">
    <property type="component" value="Unassembled WGS sequence"/>
</dbReference>